<dbReference type="EMBL" id="JAOWLV010000009">
    <property type="protein sequence ID" value="MDG4977427.1"/>
    <property type="molecule type" value="Genomic_DNA"/>
</dbReference>
<feature type="binding site" evidence="11">
    <location>
        <begin position="402"/>
        <end position="405"/>
    </location>
    <ligand>
        <name>N-acetyl-D-glucosamine</name>
        <dbReference type="ChEBI" id="CHEBI:506227"/>
    </ligand>
</feature>
<evidence type="ECO:0000259" key="13">
    <source>
        <dbReference type="Pfam" id="PF22145"/>
    </source>
</evidence>
<dbReference type="HAMAP" id="MF_01472">
    <property type="entry name" value="GtfA"/>
    <property type="match status" value="1"/>
</dbReference>
<evidence type="ECO:0000256" key="8">
    <source>
        <dbReference type="ARBA" id="ARBA00022741"/>
    </source>
</evidence>
<evidence type="ECO:0000256" key="4">
    <source>
        <dbReference type="ARBA" id="ARBA00022475"/>
    </source>
</evidence>
<dbReference type="GO" id="GO:0005737">
    <property type="term" value="C:cytoplasm"/>
    <property type="evidence" value="ECO:0007669"/>
    <property type="project" value="UniProtKB-SubCell"/>
</dbReference>
<comment type="caution">
    <text evidence="14">The sequence shown here is derived from an EMBL/GenBank/DDBJ whole genome shotgun (WGS) entry which is preliminary data.</text>
</comment>
<evidence type="ECO:0000256" key="5">
    <source>
        <dbReference type="ARBA" id="ARBA00022490"/>
    </source>
</evidence>
<reference evidence="14" key="2">
    <citation type="journal article" date="2023" name="Food Microbiol.">
        <title>Evaluation of the fermentation potential of lactic acid bacteria isolated from herbs, fruits and vegetables as starter cultures in nut-based milk alternatives.</title>
        <authorList>
            <person name="Huang W."/>
            <person name="Dong A."/>
            <person name="Pham H.T."/>
            <person name="Zhou C."/>
            <person name="Huo Z."/>
            <person name="Watjen A.P."/>
            <person name="Prakash S."/>
            <person name="Bang-Berthelsen C.H."/>
            <person name="Turner M.S."/>
        </authorList>
    </citation>
    <scope>NUCLEOTIDE SEQUENCE</scope>
    <source>
        <strain evidence="14">54</strain>
    </source>
</reference>
<dbReference type="PANTHER" id="PTHR12526:SF629">
    <property type="entry name" value="TEICHURONIC ACID BIOSYNTHESIS GLYCOSYLTRANSFERASE TUAH-RELATED"/>
    <property type="match status" value="1"/>
</dbReference>
<feature type="domain" description="Glycosyl transferase family 1" evidence="12">
    <location>
        <begin position="316"/>
        <end position="478"/>
    </location>
</feature>
<feature type="binding site" evidence="11">
    <location>
        <position position="241"/>
    </location>
    <ligand>
        <name>N-acetyl-D-glucosamine</name>
        <dbReference type="ChEBI" id="CHEBI:506227"/>
    </ligand>
</feature>
<dbReference type="InterPro" id="IPR001296">
    <property type="entry name" value="Glyco_trans_1"/>
</dbReference>
<evidence type="ECO:0000256" key="2">
    <source>
        <dbReference type="ARBA" id="ARBA00004922"/>
    </source>
</evidence>
<evidence type="ECO:0000313" key="14">
    <source>
        <dbReference type="EMBL" id="MDG4977427.1"/>
    </source>
</evidence>
<keyword evidence="8 11" id="KW-0547">Nucleotide-binding</keyword>
<dbReference type="NCBIfam" id="TIGR02918">
    <property type="entry name" value="accessory Sec system glycosyltransferase GtfA"/>
    <property type="match status" value="1"/>
</dbReference>
<dbReference type="GO" id="GO:0000166">
    <property type="term" value="F:nucleotide binding"/>
    <property type="evidence" value="ECO:0007669"/>
    <property type="project" value="UniProtKB-KW"/>
</dbReference>
<proteinExistence type="inferred from homology"/>
<feature type="domain" description="GtfA extended beta-sheet meander" evidence="13">
    <location>
        <begin position="95"/>
        <end position="190"/>
    </location>
</feature>
<evidence type="ECO:0000256" key="6">
    <source>
        <dbReference type="ARBA" id="ARBA00022676"/>
    </source>
</evidence>
<dbReference type="GO" id="GO:0005886">
    <property type="term" value="C:plasma membrane"/>
    <property type="evidence" value="ECO:0007669"/>
    <property type="project" value="UniProtKB-SubCell"/>
</dbReference>
<name>A0AAP3Z320_9LACT</name>
<dbReference type="FunFam" id="3.40.50.2000:FF:000196">
    <property type="entry name" value="UDP-N-acetylglucosamine--peptide N-acetylglucosaminyltransferase GtfA subunit"/>
    <property type="match status" value="1"/>
</dbReference>
<dbReference type="SUPFAM" id="SSF53756">
    <property type="entry name" value="UDP-Glycosyltransferase/glycogen phosphorylase"/>
    <property type="match status" value="1"/>
</dbReference>
<dbReference type="Pfam" id="PF22145">
    <property type="entry name" value="GtfA_EBD"/>
    <property type="match status" value="1"/>
</dbReference>
<dbReference type="AlphaFoldDB" id="A0AAP3Z320"/>
<evidence type="ECO:0000256" key="1">
    <source>
        <dbReference type="ARBA" id="ARBA00004202"/>
    </source>
</evidence>
<keyword evidence="7 11" id="KW-0808">Transferase</keyword>
<evidence type="ECO:0000256" key="10">
    <source>
        <dbReference type="ARBA" id="ARBA00052053"/>
    </source>
</evidence>
<comment type="similarity">
    <text evidence="3 11">Belongs to the glycosyltransferase group 1 family. Glycosyltransferase 4 subfamily.</text>
</comment>
<dbReference type="Proteomes" id="UP001152598">
    <property type="component" value="Unassembled WGS sequence"/>
</dbReference>
<feature type="binding site" evidence="11">
    <location>
        <begin position="382"/>
        <end position="383"/>
    </location>
    <ligand>
        <name>UDP</name>
        <dbReference type="ChEBI" id="CHEBI:58223"/>
    </ligand>
</feature>
<comment type="catalytic activity">
    <reaction evidence="10 11">
        <text>L-seryl-[protein] + UDP-N-acetyl-alpha-D-glucosamine = 3-O-[N-acetyl-alpha-D-glucosaminyl]-L-seryl-[protein] + UDP + H(+)</text>
        <dbReference type="Rhea" id="RHEA:59872"/>
        <dbReference type="Rhea" id="RHEA-COMP:9863"/>
        <dbReference type="Rhea" id="RHEA-COMP:15471"/>
        <dbReference type="ChEBI" id="CHEBI:15378"/>
        <dbReference type="ChEBI" id="CHEBI:29999"/>
        <dbReference type="ChEBI" id="CHEBI:57705"/>
        <dbReference type="ChEBI" id="CHEBI:58223"/>
        <dbReference type="ChEBI" id="CHEBI:143279"/>
    </reaction>
</comment>
<keyword evidence="9 11" id="KW-0472">Membrane</keyword>
<evidence type="ECO:0000313" key="15">
    <source>
        <dbReference type="Proteomes" id="UP001152598"/>
    </source>
</evidence>
<dbReference type="InterPro" id="IPR014267">
    <property type="entry name" value="GtfA"/>
</dbReference>
<comment type="subcellular location">
    <subcellularLocation>
        <location evidence="1 11">Cell membrane</location>
        <topology evidence="1 11">Peripheral membrane protein</topology>
    </subcellularLocation>
    <subcellularLocation>
        <location evidence="11">Cytoplasm</location>
    </subcellularLocation>
    <text evidence="11">Cell membrane association requires GtfB.</text>
</comment>
<dbReference type="EC" id="2.4.1.-" evidence="11"/>
<comment type="function">
    <text evidence="11">Required for polymorphic O-glycosylation of the serine-rich repeat protein in this bacteria. Catalyzes the first step in glycosylation by transferring N-acetylglucosamine from UDP-GlcNAc to serine residues in the substrate protein. Part of the accessory SecA2/SecY2 system specifically required to export serine-rich repeat cell wall proteins usually encoded upstream in the same operon.</text>
</comment>
<reference evidence="14" key="1">
    <citation type="submission" date="2022-10" db="EMBL/GenBank/DDBJ databases">
        <authorList>
            <person name="Turner M.S."/>
            <person name="Huang W."/>
        </authorList>
    </citation>
    <scope>NUCLEOTIDE SEQUENCE</scope>
    <source>
        <strain evidence="14">54</strain>
    </source>
</reference>
<keyword evidence="4 11" id="KW-1003">Cell membrane</keyword>
<dbReference type="GO" id="GO:0017122">
    <property type="term" value="C:protein N-acetylglucosaminyltransferase complex"/>
    <property type="evidence" value="ECO:0007669"/>
    <property type="project" value="UniProtKB-UniRule"/>
</dbReference>
<dbReference type="PANTHER" id="PTHR12526">
    <property type="entry name" value="GLYCOSYLTRANSFERASE"/>
    <property type="match status" value="1"/>
</dbReference>
<comment type="pathway">
    <text evidence="2 11">Protein modification; protein glycosylation.</text>
</comment>
<gene>
    <name evidence="11 14" type="primary">gtfA</name>
    <name evidence="14" type="ORF">OGZ50_11865</name>
</gene>
<dbReference type="RefSeq" id="WP_278228502.1">
    <property type="nucleotide sequence ID" value="NZ_JAOWLV010000009.1"/>
</dbReference>
<sequence>MTIYNFNKGLGWASSGVEYAQAYRADILRKNNQKTKFVFTDMFFENIQPMAQNIGFKDDEIIWLYQYFTDIKISSTTYSLEKLVKGFEKEPSRVEEGDGYISYFFEDTQVILNAFIDSDKEMNYIYKTETIVRGNLIQRDYFSYVKIFSEYFKPRDNEAYLYQRRFFNVDGSIAYEELLNGKQSLFLFADRTIYSVENLVKYFVKQLNLTSKDILILDRATDIGPAILEAKGSAKIGVVIHADHFSEYLTNEQYILWNNFYDYQFKNADVIDFFICPTQKQKQIIEEQFLHYKKGEIKVFVIPVGSINQIKYSDQRDDFALITASRLAEEKHVDWLIRAVAEARKSISHLTLDIYGEGGERGNLEQLILEMDAQNYVTLKGQKNLTEVYQEYKTYISASTSEGFGLTLLEAVSSGLAMIGFNVRYGNQTFIDQGKNGYLIDYNKNNITLNVQALSQAIIKLYQLSQEERSNFEKTSYKIAQPFLTKNIQKLWLSLEAEITND</sequence>
<evidence type="ECO:0000256" key="9">
    <source>
        <dbReference type="ARBA" id="ARBA00023136"/>
    </source>
</evidence>
<accession>A0AAP3Z320</accession>
<organism evidence="14 15">
    <name type="scientific">Lactococcus lactis</name>
    <dbReference type="NCBI Taxonomy" id="1358"/>
    <lineage>
        <taxon>Bacteria</taxon>
        <taxon>Bacillati</taxon>
        <taxon>Bacillota</taxon>
        <taxon>Bacilli</taxon>
        <taxon>Lactobacillales</taxon>
        <taxon>Streptococcaceae</taxon>
        <taxon>Lactococcus</taxon>
    </lineage>
</organism>
<evidence type="ECO:0000256" key="7">
    <source>
        <dbReference type="ARBA" id="ARBA00022679"/>
    </source>
</evidence>
<dbReference type="GO" id="GO:0016757">
    <property type="term" value="F:glycosyltransferase activity"/>
    <property type="evidence" value="ECO:0007669"/>
    <property type="project" value="UniProtKB-UniRule"/>
</dbReference>
<evidence type="ECO:0000259" key="12">
    <source>
        <dbReference type="Pfam" id="PF00534"/>
    </source>
</evidence>
<keyword evidence="5 11" id="KW-0963">Cytoplasm</keyword>
<feature type="binding site" evidence="11">
    <location>
        <begin position="16"/>
        <end position="19"/>
    </location>
    <ligand>
        <name>UDP</name>
        <dbReference type="ChEBI" id="CHEBI:58223"/>
    </ligand>
</feature>
<comment type="subunit">
    <text evidence="11">Forms a heterotetramer with 2 subunits each of GtfA and GtfB. Part of the accessory SecA2/SecY2 protein translocation apparatus.</text>
</comment>
<protein>
    <recommendedName>
        <fullName evidence="11">UDP-N-acetylglucosamine--peptide N-acetylglucosaminyltransferase GtfA subunit</fullName>
        <ecNumber evidence="11">2.4.1.-</ecNumber>
    </recommendedName>
    <alternativeName>
        <fullName evidence="11">Glycosyltransferase GtfA</fullName>
    </alternativeName>
</protein>
<keyword evidence="6 11" id="KW-0328">Glycosyltransferase</keyword>
<dbReference type="Gene3D" id="3.40.50.2000">
    <property type="entry name" value="Glycogen Phosphorylase B"/>
    <property type="match status" value="2"/>
</dbReference>
<dbReference type="InterPro" id="IPR054396">
    <property type="entry name" value="GtfA_EBD"/>
</dbReference>
<evidence type="ECO:0000256" key="11">
    <source>
        <dbReference type="HAMAP-Rule" id="MF_01472"/>
    </source>
</evidence>
<evidence type="ECO:0000256" key="3">
    <source>
        <dbReference type="ARBA" id="ARBA00009481"/>
    </source>
</evidence>
<dbReference type="Pfam" id="PF00534">
    <property type="entry name" value="Glycos_transf_1"/>
    <property type="match status" value="1"/>
</dbReference>